<organism evidence="1 2">
    <name type="scientific">Stephania yunnanensis</name>
    <dbReference type="NCBI Taxonomy" id="152371"/>
    <lineage>
        <taxon>Eukaryota</taxon>
        <taxon>Viridiplantae</taxon>
        <taxon>Streptophyta</taxon>
        <taxon>Embryophyta</taxon>
        <taxon>Tracheophyta</taxon>
        <taxon>Spermatophyta</taxon>
        <taxon>Magnoliopsida</taxon>
        <taxon>Ranunculales</taxon>
        <taxon>Menispermaceae</taxon>
        <taxon>Menispermoideae</taxon>
        <taxon>Cissampelideae</taxon>
        <taxon>Stephania</taxon>
    </lineage>
</organism>
<gene>
    <name evidence="1" type="ORF">Syun_004039</name>
</gene>
<accession>A0AAP0L294</accession>
<reference evidence="1 2" key="1">
    <citation type="submission" date="2024-01" db="EMBL/GenBank/DDBJ databases">
        <title>Genome assemblies of Stephania.</title>
        <authorList>
            <person name="Yang L."/>
        </authorList>
    </citation>
    <scope>NUCLEOTIDE SEQUENCE [LARGE SCALE GENOMIC DNA]</scope>
    <source>
        <strain evidence="1">YNDBR</strain>
        <tissue evidence="1">Leaf</tissue>
    </source>
</reference>
<protein>
    <submittedName>
        <fullName evidence="1">Uncharacterized protein</fullName>
    </submittedName>
</protein>
<name>A0AAP0L294_9MAGN</name>
<evidence type="ECO:0000313" key="2">
    <source>
        <dbReference type="Proteomes" id="UP001420932"/>
    </source>
</evidence>
<sequence>MDRDIKSRTIFGSKKYNLNLSLGKVDRTSASRFASETRKWKKTNSGPRECRRTEWTAAIDPRRYSMSRVMAMWTDGPDGLRYQVEFDLRIEEIGLEFEFEKVDRTSAWP</sequence>
<evidence type="ECO:0000313" key="1">
    <source>
        <dbReference type="EMBL" id="KAK9163137.1"/>
    </source>
</evidence>
<dbReference type="Proteomes" id="UP001420932">
    <property type="component" value="Unassembled WGS sequence"/>
</dbReference>
<keyword evidence="2" id="KW-1185">Reference proteome</keyword>
<dbReference type="AlphaFoldDB" id="A0AAP0L294"/>
<dbReference type="EMBL" id="JBBNAF010000002">
    <property type="protein sequence ID" value="KAK9163137.1"/>
    <property type="molecule type" value="Genomic_DNA"/>
</dbReference>
<proteinExistence type="predicted"/>
<comment type="caution">
    <text evidence="1">The sequence shown here is derived from an EMBL/GenBank/DDBJ whole genome shotgun (WGS) entry which is preliminary data.</text>
</comment>